<dbReference type="PANTHER" id="PTHR24221">
    <property type="entry name" value="ATP-BINDING CASSETTE SUB-FAMILY B"/>
    <property type="match status" value="1"/>
</dbReference>
<dbReference type="GO" id="GO:0140359">
    <property type="term" value="F:ABC-type transporter activity"/>
    <property type="evidence" value="ECO:0007669"/>
    <property type="project" value="InterPro"/>
</dbReference>
<feature type="transmembrane region" description="Helical" evidence="7">
    <location>
        <begin position="25"/>
        <end position="51"/>
    </location>
</feature>
<evidence type="ECO:0000256" key="4">
    <source>
        <dbReference type="ARBA" id="ARBA00022840"/>
    </source>
</evidence>
<evidence type="ECO:0000256" key="7">
    <source>
        <dbReference type="SAM" id="Phobius"/>
    </source>
</evidence>
<dbReference type="InterPro" id="IPR036640">
    <property type="entry name" value="ABC1_TM_sf"/>
</dbReference>
<gene>
    <name evidence="10" type="ORF">SAMN02746066_00332</name>
</gene>
<dbReference type="Gene3D" id="3.40.50.300">
    <property type="entry name" value="P-loop containing nucleotide triphosphate hydrolases"/>
    <property type="match status" value="1"/>
</dbReference>
<evidence type="ECO:0000256" key="6">
    <source>
        <dbReference type="ARBA" id="ARBA00023136"/>
    </source>
</evidence>
<protein>
    <submittedName>
        <fullName evidence="10">ATP-binding cassette, subfamily B</fullName>
    </submittedName>
</protein>
<evidence type="ECO:0000313" key="10">
    <source>
        <dbReference type="EMBL" id="SHL97654.1"/>
    </source>
</evidence>
<comment type="subcellular location">
    <subcellularLocation>
        <location evidence="1">Cell membrane</location>
        <topology evidence="1">Multi-pass membrane protein</topology>
    </subcellularLocation>
</comment>
<dbReference type="STRING" id="1120996.SAMN02746066_00332"/>
<dbReference type="InterPro" id="IPR003439">
    <property type="entry name" value="ABC_transporter-like_ATP-bd"/>
</dbReference>
<feature type="transmembrane region" description="Helical" evidence="7">
    <location>
        <begin position="139"/>
        <end position="161"/>
    </location>
</feature>
<dbReference type="PROSITE" id="PS00211">
    <property type="entry name" value="ABC_TRANSPORTER_1"/>
    <property type="match status" value="1"/>
</dbReference>
<evidence type="ECO:0000256" key="5">
    <source>
        <dbReference type="ARBA" id="ARBA00022989"/>
    </source>
</evidence>
<dbReference type="GO" id="GO:0005524">
    <property type="term" value="F:ATP binding"/>
    <property type="evidence" value="ECO:0007669"/>
    <property type="project" value="UniProtKB-KW"/>
</dbReference>
<feature type="transmembrane region" description="Helical" evidence="7">
    <location>
        <begin position="63"/>
        <end position="83"/>
    </location>
</feature>
<keyword evidence="2 7" id="KW-0812">Transmembrane</keyword>
<dbReference type="Gene3D" id="1.20.1560.10">
    <property type="entry name" value="ABC transporter type 1, transmembrane domain"/>
    <property type="match status" value="1"/>
</dbReference>
<dbReference type="GO" id="GO:0034040">
    <property type="term" value="F:ATPase-coupled lipid transmembrane transporter activity"/>
    <property type="evidence" value="ECO:0007669"/>
    <property type="project" value="TreeGrafter"/>
</dbReference>
<evidence type="ECO:0000256" key="2">
    <source>
        <dbReference type="ARBA" id="ARBA00022692"/>
    </source>
</evidence>
<dbReference type="PROSITE" id="PS50893">
    <property type="entry name" value="ABC_TRANSPORTER_2"/>
    <property type="match status" value="1"/>
</dbReference>
<organism evidence="10 11">
    <name type="scientific">Anaerosporobacter mobilis DSM 15930</name>
    <dbReference type="NCBI Taxonomy" id="1120996"/>
    <lineage>
        <taxon>Bacteria</taxon>
        <taxon>Bacillati</taxon>
        <taxon>Bacillota</taxon>
        <taxon>Clostridia</taxon>
        <taxon>Lachnospirales</taxon>
        <taxon>Lachnospiraceae</taxon>
        <taxon>Anaerosporobacter</taxon>
    </lineage>
</organism>
<dbReference type="AlphaFoldDB" id="A0A1M7F0N1"/>
<dbReference type="GO" id="GO:0016887">
    <property type="term" value="F:ATP hydrolysis activity"/>
    <property type="evidence" value="ECO:0007669"/>
    <property type="project" value="InterPro"/>
</dbReference>
<dbReference type="InterPro" id="IPR011527">
    <property type="entry name" value="ABC1_TM_dom"/>
</dbReference>
<sequence length="620" mass="70648">MKQASKIGRDTYRLLKMVHSLDRNFIPVSLIGAVSNASEPFITIVGSAYIIDSLLLGEWKKAILQAVVMIVLTGMVGILSSYVNQIIEVKSMTINRKCNSKILLKAISLDYATFEDKKNLEEFQAADYNVSRNGGFGRYMLYFTEILTGTVGFLVAIIMLVKLCLEEIKLAGFLGVITSRIGSFTLIGVLILILAVIYSALSKDIRKKNFAMYQEMMDINQKMEFMTMELTMDVDYAKEIRLYRMGGMIYAEWKKLNIEIISFYQRFWKTTRRFLMTTSFLNDLVLLLAYLFVIVKTYVGAISIGAFTRYVGAVRQMNASLRAVIDALSEFQLCQSYLSFYTGFLDKKSKLDTGSLPVEKRKDNEYEFEFHHVSFRYPESKEYTLNDVSVKLDMKSRFAVVGRNGAGKTTFIKLLCRLYDVTEGKITLNGVDIRSYDYQEYLNLFATVFQDFSLFSISVKENVGCSENIDEEKVWKVLECAGVKEKIDTMSNKLDTQLFHNSGEGEDISGGEAQKVAIARALYKDAPFVILDEPTAALDPISEHEIYTRFNEMVHDKTSIYISHRMSSCRFCDDILVFDKGVLVQRGSHETLMNEENKIYAKLWNAQARYYADEVDEGLG</sequence>
<dbReference type="PROSITE" id="PS50929">
    <property type="entry name" value="ABC_TM1F"/>
    <property type="match status" value="1"/>
</dbReference>
<reference evidence="10 11" key="1">
    <citation type="submission" date="2016-11" db="EMBL/GenBank/DDBJ databases">
        <authorList>
            <person name="Jaros S."/>
            <person name="Januszkiewicz K."/>
            <person name="Wedrychowicz H."/>
        </authorList>
    </citation>
    <scope>NUCLEOTIDE SEQUENCE [LARGE SCALE GENOMIC DNA]</scope>
    <source>
        <strain evidence="10 11">DSM 15930</strain>
    </source>
</reference>
<keyword evidence="3" id="KW-0547">Nucleotide-binding</keyword>
<dbReference type="CDD" id="cd03228">
    <property type="entry name" value="ABCC_MRP_Like"/>
    <property type="match status" value="1"/>
</dbReference>
<accession>A0A1M7F0N1</accession>
<keyword evidence="6 7" id="KW-0472">Membrane</keyword>
<feature type="domain" description="ABC transmembrane type-1" evidence="9">
    <location>
        <begin position="168"/>
        <end position="333"/>
    </location>
</feature>
<dbReference type="GO" id="GO:0005886">
    <property type="term" value="C:plasma membrane"/>
    <property type="evidence" value="ECO:0007669"/>
    <property type="project" value="UniProtKB-SubCell"/>
</dbReference>
<keyword evidence="5 7" id="KW-1133">Transmembrane helix</keyword>
<dbReference type="Pfam" id="PF00005">
    <property type="entry name" value="ABC_tran"/>
    <property type="match status" value="1"/>
</dbReference>
<evidence type="ECO:0000259" key="8">
    <source>
        <dbReference type="PROSITE" id="PS50893"/>
    </source>
</evidence>
<dbReference type="InterPro" id="IPR003593">
    <property type="entry name" value="AAA+_ATPase"/>
</dbReference>
<dbReference type="SMART" id="SM00382">
    <property type="entry name" value="AAA"/>
    <property type="match status" value="1"/>
</dbReference>
<evidence type="ECO:0000313" key="11">
    <source>
        <dbReference type="Proteomes" id="UP000184038"/>
    </source>
</evidence>
<dbReference type="SUPFAM" id="SSF52540">
    <property type="entry name" value="P-loop containing nucleoside triphosphate hydrolases"/>
    <property type="match status" value="1"/>
</dbReference>
<keyword evidence="11" id="KW-1185">Reference proteome</keyword>
<dbReference type="InterPro" id="IPR017871">
    <property type="entry name" value="ABC_transporter-like_CS"/>
</dbReference>
<dbReference type="SUPFAM" id="SSF90123">
    <property type="entry name" value="ABC transporter transmembrane region"/>
    <property type="match status" value="1"/>
</dbReference>
<evidence type="ECO:0000259" key="9">
    <source>
        <dbReference type="PROSITE" id="PS50929"/>
    </source>
</evidence>
<dbReference type="Proteomes" id="UP000184038">
    <property type="component" value="Unassembled WGS sequence"/>
</dbReference>
<dbReference type="InterPro" id="IPR039421">
    <property type="entry name" value="Type_1_exporter"/>
</dbReference>
<feature type="domain" description="ABC transporter" evidence="8">
    <location>
        <begin position="368"/>
        <end position="605"/>
    </location>
</feature>
<evidence type="ECO:0000256" key="3">
    <source>
        <dbReference type="ARBA" id="ARBA00022741"/>
    </source>
</evidence>
<dbReference type="EMBL" id="FRCP01000005">
    <property type="protein sequence ID" value="SHL97654.1"/>
    <property type="molecule type" value="Genomic_DNA"/>
</dbReference>
<keyword evidence="4 10" id="KW-0067">ATP-binding</keyword>
<evidence type="ECO:0000256" key="1">
    <source>
        <dbReference type="ARBA" id="ARBA00004651"/>
    </source>
</evidence>
<dbReference type="PANTHER" id="PTHR24221:SF654">
    <property type="entry name" value="ATP-BINDING CASSETTE SUB-FAMILY B MEMBER 6"/>
    <property type="match status" value="1"/>
</dbReference>
<dbReference type="RefSeq" id="WP_073282088.1">
    <property type="nucleotide sequence ID" value="NZ_FRCP01000005.1"/>
</dbReference>
<proteinExistence type="predicted"/>
<name>A0A1M7F0N1_9FIRM</name>
<feature type="transmembrane region" description="Helical" evidence="7">
    <location>
        <begin position="181"/>
        <end position="201"/>
    </location>
</feature>
<dbReference type="InterPro" id="IPR027417">
    <property type="entry name" value="P-loop_NTPase"/>
</dbReference>